<proteinExistence type="predicted"/>
<name>A0A4Q7IIT3_9GAMM</name>
<dbReference type="Proteomes" id="UP000291338">
    <property type="component" value="Unassembled WGS sequence"/>
</dbReference>
<evidence type="ECO:0000256" key="1">
    <source>
        <dbReference type="SAM" id="SignalP"/>
    </source>
</evidence>
<evidence type="ECO:0008006" key="4">
    <source>
        <dbReference type="Google" id="ProtNLM"/>
    </source>
</evidence>
<dbReference type="Gene3D" id="1.25.40.10">
    <property type="entry name" value="Tetratricopeptide repeat domain"/>
    <property type="match status" value="1"/>
</dbReference>
<dbReference type="SUPFAM" id="SSF48452">
    <property type="entry name" value="TPR-like"/>
    <property type="match status" value="1"/>
</dbReference>
<comment type="caution">
    <text evidence="2">The sequence shown here is derived from an EMBL/GenBank/DDBJ whole genome shotgun (WGS) entry which is preliminary data.</text>
</comment>
<keyword evidence="1" id="KW-0732">Signal</keyword>
<sequence length="304" mass="36092">MLIIFLLITVFSSFAFSSENFSDHESYCLDHKEQACLALLTQQAASVPQYSKDWYKLVSYKLDYFYDRREFRKIETTVIPLLEVKNKPTVFEMQLNYYYSKALAFFGEREKAKHYAQLAIAKLEKIYHVFEDPMRMVEIANMEYVFGDKEKAYQLLLLAENKFGERGDPIFHFELHSNKAHIFYTWQNYNRAAKFYKIALDWIQDTEHDAKTVVALSNFARVNQLMEKHDTALEYFKKTELLLLEQNNPKLLAVILLRTAEVYEKKNDLTAVLKYLSRVNFLHLSEGYHPSYHRLTSKVRKKYN</sequence>
<gene>
    <name evidence="2" type="ORF">C1E23_18070</name>
</gene>
<dbReference type="AlphaFoldDB" id="A0A4Q7IIT3"/>
<evidence type="ECO:0000313" key="2">
    <source>
        <dbReference type="EMBL" id="RZQ51740.1"/>
    </source>
</evidence>
<dbReference type="EMBL" id="PPSX01000083">
    <property type="protein sequence ID" value="RZQ51740.1"/>
    <property type="molecule type" value="Genomic_DNA"/>
</dbReference>
<feature type="chain" id="PRO_5020367923" description="Tetratricopeptide repeat protein" evidence="1">
    <location>
        <begin position="18"/>
        <end position="304"/>
    </location>
</feature>
<accession>A0A4Q7IIT3</accession>
<feature type="signal peptide" evidence="1">
    <location>
        <begin position="1"/>
        <end position="17"/>
    </location>
</feature>
<reference evidence="2 3" key="1">
    <citation type="submission" date="2018-01" db="EMBL/GenBank/DDBJ databases">
        <title>Co-occurrence of chitin degradation, pigmentation and bioactivity in marine Pseudoalteromonas.</title>
        <authorList>
            <person name="Paulsen S."/>
            <person name="Gram L."/>
            <person name="Machado H."/>
        </authorList>
    </citation>
    <scope>NUCLEOTIDE SEQUENCE [LARGE SCALE GENOMIC DNA]</scope>
    <source>
        <strain evidence="2 3">S3898</strain>
    </source>
</reference>
<evidence type="ECO:0000313" key="3">
    <source>
        <dbReference type="Proteomes" id="UP000291338"/>
    </source>
</evidence>
<dbReference type="RefSeq" id="WP_130256897.1">
    <property type="nucleotide sequence ID" value="NZ_PPSX01000083.1"/>
</dbReference>
<dbReference type="InterPro" id="IPR011990">
    <property type="entry name" value="TPR-like_helical_dom_sf"/>
</dbReference>
<organism evidence="2 3">
    <name type="scientific">Pseudoalteromonas phenolica</name>
    <dbReference type="NCBI Taxonomy" id="161398"/>
    <lineage>
        <taxon>Bacteria</taxon>
        <taxon>Pseudomonadati</taxon>
        <taxon>Pseudomonadota</taxon>
        <taxon>Gammaproteobacteria</taxon>
        <taxon>Alteromonadales</taxon>
        <taxon>Pseudoalteromonadaceae</taxon>
        <taxon>Pseudoalteromonas</taxon>
    </lineage>
</organism>
<protein>
    <recommendedName>
        <fullName evidence="4">Tetratricopeptide repeat protein</fullName>
    </recommendedName>
</protein>